<dbReference type="AlphaFoldDB" id="A0A1Y1IHH5"/>
<gene>
    <name evidence="13" type="ORF">KFL_004710080</name>
</gene>
<protein>
    <submittedName>
        <fullName evidence="13">Stearoyl-ACP Desaturase</fullName>
    </submittedName>
</protein>
<evidence type="ECO:0000256" key="11">
    <source>
        <dbReference type="ARBA" id="ARBA00023160"/>
    </source>
</evidence>
<dbReference type="InterPro" id="IPR005067">
    <property type="entry name" value="Fatty_acid_desaturase-2"/>
</dbReference>
<dbReference type="GO" id="GO:0045300">
    <property type="term" value="F:stearoyl-[ACP] desaturase activity"/>
    <property type="evidence" value="ECO:0000318"/>
    <property type="project" value="GO_Central"/>
</dbReference>
<dbReference type="STRING" id="105231.A0A1Y1IHH5"/>
<keyword evidence="10" id="KW-0443">Lipid metabolism</keyword>
<dbReference type="EMBL" id="DF237420">
    <property type="protein sequence ID" value="GAQ88939.1"/>
    <property type="molecule type" value="Genomic_DNA"/>
</dbReference>
<dbReference type="PANTHER" id="PTHR31155:SF9">
    <property type="entry name" value="STEAROYL-[ACYL-CARRIER-PROTEIN] 9-DESATURASE 7, CHLOROPLASTIC"/>
    <property type="match status" value="1"/>
</dbReference>
<evidence type="ECO:0000256" key="10">
    <source>
        <dbReference type="ARBA" id="ARBA00023098"/>
    </source>
</evidence>
<evidence type="ECO:0000313" key="14">
    <source>
        <dbReference type="Proteomes" id="UP000054558"/>
    </source>
</evidence>
<comment type="cofactor">
    <cofactor evidence="1">
        <name>Fe(2+)</name>
        <dbReference type="ChEBI" id="CHEBI:29033"/>
    </cofactor>
</comment>
<evidence type="ECO:0000256" key="8">
    <source>
        <dbReference type="ARBA" id="ARBA00023002"/>
    </source>
</evidence>
<feature type="region of interest" description="Disordered" evidence="12">
    <location>
        <begin position="58"/>
        <end position="98"/>
    </location>
</feature>
<keyword evidence="11" id="KW-0275">Fatty acid biosynthesis</keyword>
<keyword evidence="7" id="KW-0809">Transit peptide</keyword>
<keyword evidence="6" id="KW-0276">Fatty acid metabolism</keyword>
<name>A0A1Y1IHH5_KLENI</name>
<evidence type="ECO:0000256" key="7">
    <source>
        <dbReference type="ARBA" id="ARBA00022946"/>
    </source>
</evidence>
<keyword evidence="5" id="KW-0479">Metal-binding</keyword>
<dbReference type="Gene3D" id="1.10.620.20">
    <property type="entry name" value="Ribonucleotide Reductase, subunit A"/>
    <property type="match status" value="1"/>
</dbReference>
<keyword evidence="8" id="KW-0560">Oxidoreductase</keyword>
<evidence type="ECO:0000256" key="6">
    <source>
        <dbReference type="ARBA" id="ARBA00022832"/>
    </source>
</evidence>
<proteinExistence type="inferred from homology"/>
<dbReference type="GO" id="GO:0006631">
    <property type="term" value="P:fatty acid metabolic process"/>
    <property type="evidence" value="ECO:0000318"/>
    <property type="project" value="GO_Central"/>
</dbReference>
<dbReference type="Pfam" id="PF03405">
    <property type="entry name" value="FA_desaturase_2"/>
    <property type="match status" value="1"/>
</dbReference>
<keyword evidence="9" id="KW-0408">Iron</keyword>
<evidence type="ECO:0000256" key="4">
    <source>
        <dbReference type="ARBA" id="ARBA00022516"/>
    </source>
</evidence>
<dbReference type="InterPro" id="IPR009078">
    <property type="entry name" value="Ferritin-like_SF"/>
</dbReference>
<evidence type="ECO:0000313" key="13">
    <source>
        <dbReference type="EMBL" id="GAQ88939.1"/>
    </source>
</evidence>
<evidence type="ECO:0000256" key="1">
    <source>
        <dbReference type="ARBA" id="ARBA00001954"/>
    </source>
</evidence>
<comment type="similarity">
    <text evidence="2">Belongs to the fatty acid desaturase type 2 family.</text>
</comment>
<dbReference type="CDD" id="cd01050">
    <property type="entry name" value="Acyl_ACP_Desat"/>
    <property type="match status" value="1"/>
</dbReference>
<evidence type="ECO:0000256" key="9">
    <source>
        <dbReference type="ARBA" id="ARBA00023004"/>
    </source>
</evidence>
<keyword evidence="14" id="KW-1185">Reference proteome</keyword>
<dbReference type="GO" id="GO:0046872">
    <property type="term" value="F:metal ion binding"/>
    <property type="evidence" value="ECO:0007669"/>
    <property type="project" value="UniProtKB-KW"/>
</dbReference>
<reference evidence="13 14" key="1">
    <citation type="journal article" date="2014" name="Nat. Commun.">
        <title>Klebsormidium flaccidum genome reveals primary factors for plant terrestrial adaptation.</title>
        <authorList>
            <person name="Hori K."/>
            <person name="Maruyama F."/>
            <person name="Fujisawa T."/>
            <person name="Togashi T."/>
            <person name="Yamamoto N."/>
            <person name="Seo M."/>
            <person name="Sato S."/>
            <person name="Yamada T."/>
            <person name="Mori H."/>
            <person name="Tajima N."/>
            <person name="Moriyama T."/>
            <person name="Ikeuchi M."/>
            <person name="Watanabe M."/>
            <person name="Wada H."/>
            <person name="Kobayashi K."/>
            <person name="Saito M."/>
            <person name="Masuda T."/>
            <person name="Sasaki-Sekimoto Y."/>
            <person name="Mashiguchi K."/>
            <person name="Awai K."/>
            <person name="Shimojima M."/>
            <person name="Masuda S."/>
            <person name="Iwai M."/>
            <person name="Nobusawa T."/>
            <person name="Narise T."/>
            <person name="Kondo S."/>
            <person name="Saito H."/>
            <person name="Sato R."/>
            <person name="Murakawa M."/>
            <person name="Ihara Y."/>
            <person name="Oshima-Yamada Y."/>
            <person name="Ohtaka K."/>
            <person name="Satoh M."/>
            <person name="Sonobe K."/>
            <person name="Ishii M."/>
            <person name="Ohtani R."/>
            <person name="Kanamori-Sato M."/>
            <person name="Honoki R."/>
            <person name="Miyazaki D."/>
            <person name="Mochizuki H."/>
            <person name="Umetsu J."/>
            <person name="Higashi K."/>
            <person name="Shibata D."/>
            <person name="Kamiya Y."/>
            <person name="Sato N."/>
            <person name="Nakamura Y."/>
            <person name="Tabata S."/>
            <person name="Ida S."/>
            <person name="Kurokawa K."/>
            <person name="Ohta H."/>
        </authorList>
    </citation>
    <scope>NUCLEOTIDE SEQUENCE [LARGE SCALE GENOMIC DNA]</scope>
    <source>
        <strain evidence="13 14">NIES-2285</strain>
    </source>
</reference>
<dbReference type="InterPro" id="IPR012348">
    <property type="entry name" value="RNR-like"/>
</dbReference>
<dbReference type="PANTHER" id="PTHR31155">
    <property type="entry name" value="ACYL- ACYL-CARRIER-PROTEIN DESATURASE-RELATED"/>
    <property type="match status" value="1"/>
</dbReference>
<evidence type="ECO:0000256" key="3">
    <source>
        <dbReference type="ARBA" id="ARBA00011738"/>
    </source>
</evidence>
<dbReference type="SUPFAM" id="SSF47240">
    <property type="entry name" value="Ferritin-like"/>
    <property type="match status" value="1"/>
</dbReference>
<organism evidence="13 14">
    <name type="scientific">Klebsormidium nitens</name>
    <name type="common">Green alga</name>
    <name type="synonym">Ulothrix nitens</name>
    <dbReference type="NCBI Taxonomy" id="105231"/>
    <lineage>
        <taxon>Eukaryota</taxon>
        <taxon>Viridiplantae</taxon>
        <taxon>Streptophyta</taxon>
        <taxon>Klebsormidiophyceae</taxon>
        <taxon>Klebsormidiales</taxon>
        <taxon>Klebsormidiaceae</taxon>
        <taxon>Klebsormidium</taxon>
    </lineage>
</organism>
<evidence type="ECO:0000256" key="12">
    <source>
        <dbReference type="SAM" id="MobiDB-lite"/>
    </source>
</evidence>
<dbReference type="Proteomes" id="UP000054558">
    <property type="component" value="Unassembled WGS sequence"/>
</dbReference>
<comment type="subunit">
    <text evidence="3">Homodimer.</text>
</comment>
<accession>A0A1Y1IHH5</accession>
<evidence type="ECO:0000256" key="5">
    <source>
        <dbReference type="ARBA" id="ARBA00022723"/>
    </source>
</evidence>
<keyword evidence="4" id="KW-0444">Lipid biosynthesis</keyword>
<dbReference type="OrthoDB" id="1924153at2759"/>
<evidence type="ECO:0000256" key="2">
    <source>
        <dbReference type="ARBA" id="ARBA00008749"/>
    </source>
</evidence>
<sequence length="432" mass="48250">MESATSACRAHLPRTLLQLAAQSADLVFCSRKVPSGAGCQAAPLRTRHRPHVSATVTAITAPAREISPKQESDPASTSGTPSLKRPPKAASPAHTTTAKQMEVIRSMDCWVEEELLGRYEHRVEFNWQPSDLLPSSSAEDFVQQVTDLRTRSAELPDDFWVCLAGNTVSEEGLPNSSIMLNTLDGTRDDSGADMTPWARWTRAWTGEESRHGKVLHQYLYLSGQVNMHALEKTSQYLVNSGMDPKTENNPYLGFVYATFVERATFLSHRVMAARAQELGDHRLAKICGVVAGDEKRHEIAYGSIVTKLMDLDPDGTILAFADMMKKQMVMPAHMMQDGESPTLFMDYSEVAQRCGVYTSFNYADIVEHLVRYWKVRERRGLSPEAEAAQQYLCKLPDRVRRLAERTLGRAKKGSPARVGKFSWVFNREVALL</sequence>
<dbReference type="GO" id="GO:0006633">
    <property type="term" value="P:fatty acid biosynthetic process"/>
    <property type="evidence" value="ECO:0007669"/>
    <property type="project" value="UniProtKB-KW"/>
</dbReference>